<reference evidence="2 3" key="1">
    <citation type="submission" date="2014-04" db="EMBL/GenBank/DDBJ databases">
        <title>Evolutionary Origins and Diversification of the Mycorrhizal Mutualists.</title>
        <authorList>
            <consortium name="DOE Joint Genome Institute"/>
            <consortium name="Mycorrhizal Genomics Consortium"/>
            <person name="Kohler A."/>
            <person name="Kuo A."/>
            <person name="Nagy L.G."/>
            <person name="Floudas D."/>
            <person name="Copeland A."/>
            <person name="Barry K.W."/>
            <person name="Cichocki N."/>
            <person name="Veneault-Fourrey C."/>
            <person name="LaButti K."/>
            <person name="Lindquist E.A."/>
            <person name="Lipzen A."/>
            <person name="Lundell T."/>
            <person name="Morin E."/>
            <person name="Murat C."/>
            <person name="Riley R."/>
            <person name="Ohm R."/>
            <person name="Sun H."/>
            <person name="Tunlid A."/>
            <person name="Henrissat B."/>
            <person name="Grigoriev I.V."/>
            <person name="Hibbett D.S."/>
            <person name="Martin F."/>
        </authorList>
    </citation>
    <scope>NUCLEOTIDE SEQUENCE [LARGE SCALE GENOMIC DNA]</scope>
    <source>
        <strain evidence="2 3">Koide BX008</strain>
    </source>
</reference>
<evidence type="ECO:0000256" key="1">
    <source>
        <dbReference type="SAM" id="MobiDB-lite"/>
    </source>
</evidence>
<dbReference type="HOGENOM" id="CLU_792198_0_0_1"/>
<sequence>MAEQPPIAAPSTQEQNEMSTYGRGLWISYKVDIRTRLRSLLHSVARFLRIMSPSSHDPLEEFKILKRRKTGFASVEGFYTSLLNLYKSAATCRIDHNRWKVTKISTFKSTHGVQHESLLADVVCGEVTVYLRFERKLHKSRVGKLFSNRSKATPKAQTSDESDPSSDNATSPHDPTEPFVTRSLSKYASDEMTYSTILKRVTSGDDECVDVVQFAEGKGLTLPQIAVLAYCVNSMGPDYSLVEENCYWFAFVMGETAKLIETDFTLEKTSRRKRGSWGSLLTTAKPTDELIEKAKFLYNKKWDAFNKDIYDSINNENSEIYQEERRKREEAERLAAEREKQGKEERRKREEAERLAAEREKQGKEERRKREEAERLAAEKEEENKALRAQVAAFLAANGANSSSS</sequence>
<evidence type="ECO:0000313" key="3">
    <source>
        <dbReference type="Proteomes" id="UP000054549"/>
    </source>
</evidence>
<feature type="region of interest" description="Disordered" evidence="1">
    <location>
        <begin position="148"/>
        <end position="182"/>
    </location>
</feature>
<feature type="region of interest" description="Disordered" evidence="1">
    <location>
        <begin position="332"/>
        <end position="383"/>
    </location>
</feature>
<name>A0A0C2SLR3_AMAMK</name>
<gene>
    <name evidence="2" type="ORF">M378DRAFT_18466</name>
</gene>
<dbReference type="AlphaFoldDB" id="A0A0C2SLR3"/>
<dbReference type="STRING" id="946122.A0A0C2SLR3"/>
<evidence type="ECO:0000313" key="2">
    <source>
        <dbReference type="EMBL" id="KIL54874.1"/>
    </source>
</evidence>
<proteinExistence type="predicted"/>
<feature type="compositionally biased region" description="Polar residues" evidence="1">
    <location>
        <begin position="148"/>
        <end position="173"/>
    </location>
</feature>
<dbReference type="Proteomes" id="UP000054549">
    <property type="component" value="Unassembled WGS sequence"/>
</dbReference>
<keyword evidence="3" id="KW-1185">Reference proteome</keyword>
<organism evidence="2 3">
    <name type="scientific">Amanita muscaria (strain Koide BX008)</name>
    <dbReference type="NCBI Taxonomy" id="946122"/>
    <lineage>
        <taxon>Eukaryota</taxon>
        <taxon>Fungi</taxon>
        <taxon>Dikarya</taxon>
        <taxon>Basidiomycota</taxon>
        <taxon>Agaricomycotina</taxon>
        <taxon>Agaricomycetes</taxon>
        <taxon>Agaricomycetidae</taxon>
        <taxon>Agaricales</taxon>
        <taxon>Pluteineae</taxon>
        <taxon>Amanitaceae</taxon>
        <taxon>Amanita</taxon>
    </lineage>
</organism>
<dbReference type="EMBL" id="KN818610">
    <property type="protein sequence ID" value="KIL54874.1"/>
    <property type="molecule type" value="Genomic_DNA"/>
</dbReference>
<protein>
    <submittedName>
        <fullName evidence="2">Uncharacterized protein</fullName>
    </submittedName>
</protein>
<dbReference type="InParanoid" id="A0A0C2SLR3"/>
<accession>A0A0C2SLR3</accession>